<evidence type="ECO:0000313" key="12">
    <source>
        <dbReference type="EMBL" id="JAC15366.1"/>
    </source>
</evidence>
<keyword evidence="8" id="KW-0966">Cell projection</keyword>
<dbReference type="EMBL" id="GBBI01003346">
    <property type="protein sequence ID" value="JAC15366.1"/>
    <property type="molecule type" value="mRNA"/>
</dbReference>
<evidence type="ECO:0000256" key="10">
    <source>
        <dbReference type="SAM" id="MobiDB-lite"/>
    </source>
</evidence>
<dbReference type="AlphaFoldDB" id="A0A023F2L4"/>
<dbReference type="PANTHER" id="PTHR18849:SF0">
    <property type="entry name" value="CILIA- AND FLAGELLA-ASSOCIATED PROTEIN 410-RELATED"/>
    <property type="match status" value="1"/>
</dbReference>
<evidence type="ECO:0000256" key="1">
    <source>
        <dbReference type="ARBA" id="ARBA00004138"/>
    </source>
</evidence>
<keyword evidence="3" id="KW-0963">Cytoplasm</keyword>
<protein>
    <submittedName>
        <fullName evidence="12">Protein phosphatase 1 regulatory subunit</fullName>
    </submittedName>
</protein>
<evidence type="ECO:0000256" key="6">
    <source>
        <dbReference type="ARBA" id="ARBA00023054"/>
    </source>
</evidence>
<dbReference type="InterPro" id="IPR056496">
    <property type="entry name" value="CS_DNAAF11_C"/>
</dbReference>
<dbReference type="GO" id="GO:0005929">
    <property type="term" value="C:cilium"/>
    <property type="evidence" value="ECO:0007669"/>
    <property type="project" value="UniProtKB-SubCell"/>
</dbReference>
<evidence type="ECO:0000256" key="5">
    <source>
        <dbReference type="ARBA" id="ARBA00022737"/>
    </source>
</evidence>
<dbReference type="Pfam" id="PF14580">
    <property type="entry name" value="LRR_9"/>
    <property type="match status" value="1"/>
</dbReference>
<organism evidence="12">
    <name type="scientific">Triatoma infestans</name>
    <name type="common">Assassin bug</name>
    <dbReference type="NCBI Taxonomy" id="30076"/>
    <lineage>
        <taxon>Eukaryota</taxon>
        <taxon>Metazoa</taxon>
        <taxon>Ecdysozoa</taxon>
        <taxon>Arthropoda</taxon>
        <taxon>Hexapoda</taxon>
        <taxon>Insecta</taxon>
        <taxon>Pterygota</taxon>
        <taxon>Neoptera</taxon>
        <taxon>Paraneoptera</taxon>
        <taxon>Hemiptera</taxon>
        <taxon>Heteroptera</taxon>
        <taxon>Panheteroptera</taxon>
        <taxon>Cimicomorpha</taxon>
        <taxon>Reduviidae</taxon>
        <taxon>Triatominae</taxon>
        <taxon>Triatoma</taxon>
    </lineage>
</organism>
<comment type="similarity">
    <text evidence="9">Belongs to the tilB family.</text>
</comment>
<dbReference type="PROSITE" id="PS51450">
    <property type="entry name" value="LRR"/>
    <property type="match status" value="2"/>
</dbReference>
<dbReference type="GO" id="GO:0005737">
    <property type="term" value="C:cytoplasm"/>
    <property type="evidence" value="ECO:0007669"/>
    <property type="project" value="UniProtKB-SubCell"/>
</dbReference>
<dbReference type="FunFam" id="3.80.10.10:FF:000052">
    <property type="entry name" value="Leucine rich repeat containing 6"/>
    <property type="match status" value="1"/>
</dbReference>
<feature type="region of interest" description="Disordered" evidence="10">
    <location>
        <begin position="193"/>
        <end position="220"/>
    </location>
</feature>
<evidence type="ECO:0000256" key="7">
    <source>
        <dbReference type="ARBA" id="ARBA00023069"/>
    </source>
</evidence>
<keyword evidence="7" id="KW-0969">Cilium</keyword>
<evidence type="ECO:0000256" key="8">
    <source>
        <dbReference type="ARBA" id="ARBA00023273"/>
    </source>
</evidence>
<evidence type="ECO:0000259" key="11">
    <source>
        <dbReference type="SMART" id="SM00446"/>
    </source>
</evidence>
<feature type="compositionally biased region" description="Acidic residues" evidence="10">
    <location>
        <begin position="193"/>
        <end position="205"/>
    </location>
</feature>
<accession>A0A023F2L4</accession>
<dbReference type="SMART" id="SM00446">
    <property type="entry name" value="LRRcap"/>
    <property type="match status" value="1"/>
</dbReference>
<reference evidence="12" key="1">
    <citation type="journal article" date="2014" name="PLoS Negl. Trop. Dis.">
        <title>An updated insight into the Sialotranscriptome of Triatoma infestans: developmental stage and geographic variations.</title>
        <authorList>
            <person name="Schwarz A."/>
            <person name="Medrano-Mercado N."/>
            <person name="Schaub G.A."/>
            <person name="Struchiner C.J."/>
            <person name="Bargues M.D."/>
            <person name="Levy M.Z."/>
            <person name="Ribeiro J.M."/>
        </authorList>
    </citation>
    <scope>NUCLEOTIDE SEQUENCE</scope>
    <source>
        <strain evidence="12">Chile</strain>
        <tissue evidence="12">Salivary glands</tissue>
    </source>
</reference>
<dbReference type="SMART" id="SM00365">
    <property type="entry name" value="LRR_SD22"/>
    <property type="match status" value="2"/>
</dbReference>
<sequence length="415" mass="48982">MQRITEELIRKRSEHNDREIGSLEEISLHQEDIGKLEHIQHWCKDLKILLLHNNLISKIENLGKLKKLEYINFSLNNITKVENLEGCESLEKLDFTLNFIGDLLSIEKLKSNIHLHTLYLNGNPCTDYEGYRDYVIATLPNLKYLDGQEILRSERIQALQRLGEITPEIIRQQNQYLANWYKTRTDEDFRSDYEDEYEEEEDDEDGNKKKNEEEEDDNFWSQVHGNCPEVRIELAKNRRRREKAKQEKKPPKKKPRRLFNDNGEPLNVNQPKIQFTLDDDYWNSLYTLDVAVYKHLDIALINADVNPFYVRVVIKGKILQLRLDEEVCPDKSIAKRSQTTGHLVITMPKVKEVIRPYKTIKQLKKENVVKPKKKEKINREFLEVQGEFDLKKALTISNEEKKATFIDNPEVPPLE</sequence>
<dbReference type="InterPro" id="IPR003603">
    <property type="entry name" value="U2A'_phosphoprotein32A_C"/>
</dbReference>
<proteinExistence type="evidence at transcript level"/>
<dbReference type="PANTHER" id="PTHR18849">
    <property type="entry name" value="LEUCINE RICH REPEAT PROTEIN"/>
    <property type="match status" value="1"/>
</dbReference>
<evidence type="ECO:0000256" key="4">
    <source>
        <dbReference type="ARBA" id="ARBA00022614"/>
    </source>
</evidence>
<keyword evidence="4" id="KW-0433">Leucine-rich repeat</keyword>
<feature type="region of interest" description="Disordered" evidence="10">
    <location>
        <begin position="235"/>
        <end position="265"/>
    </location>
</feature>
<keyword evidence="5" id="KW-0677">Repeat</keyword>
<comment type="subcellular location">
    <subcellularLocation>
        <location evidence="1">Cell projection</location>
        <location evidence="1">Cilium</location>
    </subcellularLocation>
    <subcellularLocation>
        <location evidence="2">Cytoplasm</location>
    </subcellularLocation>
</comment>
<keyword evidence="6" id="KW-0175">Coiled coil</keyword>
<dbReference type="SUPFAM" id="SSF52058">
    <property type="entry name" value="L domain-like"/>
    <property type="match status" value="1"/>
</dbReference>
<feature type="domain" description="U2A'/phosphoprotein 32 family A C-terminal" evidence="11">
    <location>
        <begin position="128"/>
        <end position="146"/>
    </location>
</feature>
<evidence type="ECO:0000256" key="2">
    <source>
        <dbReference type="ARBA" id="ARBA00004496"/>
    </source>
</evidence>
<evidence type="ECO:0000256" key="3">
    <source>
        <dbReference type="ARBA" id="ARBA00022490"/>
    </source>
</evidence>
<dbReference type="GO" id="GO:0036158">
    <property type="term" value="P:outer dynein arm assembly"/>
    <property type="evidence" value="ECO:0007669"/>
    <property type="project" value="TreeGrafter"/>
</dbReference>
<dbReference type="InterPro" id="IPR032675">
    <property type="entry name" value="LRR_dom_sf"/>
</dbReference>
<dbReference type="InterPro" id="IPR001611">
    <property type="entry name" value="Leu-rich_rpt"/>
</dbReference>
<dbReference type="Gene3D" id="3.80.10.10">
    <property type="entry name" value="Ribonuclease Inhibitor"/>
    <property type="match status" value="1"/>
</dbReference>
<name>A0A023F2L4_TRIIF</name>
<dbReference type="Pfam" id="PF23602">
    <property type="entry name" value="CS_DNAAF11_C"/>
    <property type="match status" value="1"/>
</dbReference>
<evidence type="ECO:0000256" key="9">
    <source>
        <dbReference type="ARBA" id="ARBA00049982"/>
    </source>
</evidence>